<name>A0AAW2MYC8_SESRA</name>
<dbReference type="Gene3D" id="1.10.8.430">
    <property type="entry name" value="Helical domain of apoptotic protease-activating factors"/>
    <property type="match status" value="1"/>
</dbReference>
<dbReference type="InterPro" id="IPR055414">
    <property type="entry name" value="LRR_R13L4/SHOC2-like"/>
</dbReference>
<evidence type="ECO:0000256" key="1">
    <source>
        <dbReference type="ARBA" id="ARBA00022614"/>
    </source>
</evidence>
<dbReference type="InterPro" id="IPR027417">
    <property type="entry name" value="P-loop_NTPase"/>
</dbReference>
<evidence type="ECO:0000256" key="2">
    <source>
        <dbReference type="ARBA" id="ARBA00022737"/>
    </source>
</evidence>
<dbReference type="EMBL" id="JACGWJ010000021">
    <property type="protein sequence ID" value="KAL0335799.1"/>
    <property type="molecule type" value="Genomic_DNA"/>
</dbReference>
<keyword evidence="1" id="KW-0433">Leucine-rich repeat</keyword>
<dbReference type="PANTHER" id="PTHR15140:SF33">
    <property type="entry name" value="LATE BLIGHT RESISTANCE PROTEIN HOMOLOG R1A-3 ISOFORM X1"/>
    <property type="match status" value="1"/>
</dbReference>
<dbReference type="InterPro" id="IPR042197">
    <property type="entry name" value="Apaf_helical"/>
</dbReference>
<evidence type="ECO:0000313" key="5">
    <source>
        <dbReference type="EMBL" id="KAL0335799.1"/>
    </source>
</evidence>
<feature type="domain" description="Disease resistance R13L4/SHOC-2-like LRR" evidence="4">
    <location>
        <begin position="305"/>
        <end position="536"/>
    </location>
</feature>
<dbReference type="AlphaFoldDB" id="A0AAW2MYC8"/>
<accession>A0AAW2MYC8</accession>
<dbReference type="InterPro" id="IPR032675">
    <property type="entry name" value="LRR_dom_sf"/>
</dbReference>
<sequence length="645" mass="73250">MDALISSFPDDENGSRIMLTTRIEDVAHFATMNKWEWPVSERLSPDRESRDQIVLKVRTKATRHRMLGAGKYLHRVKFLNEKESWHLLREHVFAEGELCPPKLVEPGKKIAEKCEGLPLAIIAVGKHLSKAKRTLDYWTKVAETENSVIIGADEETTKMDLVHKSLAKTSKDFVPKWFKDLLPITLAKTSEDSSMECFKDLKSNSGKTLEDFAKEYLDQLVSRSLVLVRQNSSNSDHGIKTCKTHTTYWHMCVKEAGKDMFFHVINNYANGIRKGVESGRRLCIHNNVLFGIKDVYKSMVSVSNARSLLCTGPHHQYPIPIHFSLRLLRVLDALTIRFYTFPIEVLKLVQLRYLAFTYNKSLPASISKLWNLQYLIVHRQYPSINPSRSRCLPIEIWNMQELRHLEVMGIDLPYPNFATPLLPNLLTLLGISAESCTEEVLGRIANLKRLGIQIELGLDAAQSLSCFDHLSHLYGLQTLKCIVVNPKPSFQVVAPATPPFSVFPSGLKKLTLSGLGLPWEYMSVIAQLPKLEILKLRQYAFQGPVWKVYDSQFLHLKFLLLEDTDLEFWSAGGFSFILLKHLIISHCYKLKDFCTVIRGILSVEMIELVDCSPSLAASAKKILEGRLNPTQLIVSSSEDDGKRKS</sequence>
<comment type="caution">
    <text evidence="5">The sequence shown here is derived from an EMBL/GenBank/DDBJ whole genome shotgun (WGS) entry which is preliminary data.</text>
</comment>
<keyword evidence="2" id="KW-0677">Repeat</keyword>
<protein>
    <submittedName>
        <fullName evidence="5">Late blight resistance proteinR1A-10</fullName>
    </submittedName>
</protein>
<dbReference type="SUPFAM" id="SSF52540">
    <property type="entry name" value="P-loop containing nucleoside triphosphate hydrolases"/>
    <property type="match status" value="1"/>
</dbReference>
<dbReference type="GO" id="GO:0006952">
    <property type="term" value="P:defense response"/>
    <property type="evidence" value="ECO:0007669"/>
    <property type="project" value="UniProtKB-KW"/>
</dbReference>
<dbReference type="PANTHER" id="PTHR15140">
    <property type="entry name" value="TUBULIN-SPECIFIC CHAPERONE E"/>
    <property type="match status" value="1"/>
</dbReference>
<dbReference type="Gene3D" id="3.80.10.10">
    <property type="entry name" value="Ribonuclease Inhibitor"/>
    <property type="match status" value="1"/>
</dbReference>
<reference evidence="5" key="1">
    <citation type="submission" date="2020-06" db="EMBL/GenBank/DDBJ databases">
        <authorList>
            <person name="Li T."/>
            <person name="Hu X."/>
            <person name="Zhang T."/>
            <person name="Song X."/>
            <person name="Zhang H."/>
            <person name="Dai N."/>
            <person name="Sheng W."/>
            <person name="Hou X."/>
            <person name="Wei L."/>
        </authorList>
    </citation>
    <scope>NUCLEOTIDE SEQUENCE</scope>
    <source>
        <strain evidence="5">G02</strain>
        <tissue evidence="5">Leaf</tissue>
    </source>
</reference>
<dbReference type="Pfam" id="PF23598">
    <property type="entry name" value="LRR_14"/>
    <property type="match status" value="1"/>
</dbReference>
<organism evidence="5">
    <name type="scientific">Sesamum radiatum</name>
    <name type="common">Black benniseed</name>
    <dbReference type="NCBI Taxonomy" id="300843"/>
    <lineage>
        <taxon>Eukaryota</taxon>
        <taxon>Viridiplantae</taxon>
        <taxon>Streptophyta</taxon>
        <taxon>Embryophyta</taxon>
        <taxon>Tracheophyta</taxon>
        <taxon>Spermatophyta</taxon>
        <taxon>Magnoliopsida</taxon>
        <taxon>eudicotyledons</taxon>
        <taxon>Gunneridae</taxon>
        <taxon>Pentapetalae</taxon>
        <taxon>asterids</taxon>
        <taxon>lamiids</taxon>
        <taxon>Lamiales</taxon>
        <taxon>Pedaliaceae</taxon>
        <taxon>Sesamum</taxon>
    </lineage>
</organism>
<evidence type="ECO:0000256" key="3">
    <source>
        <dbReference type="ARBA" id="ARBA00022821"/>
    </source>
</evidence>
<dbReference type="GO" id="GO:0043531">
    <property type="term" value="F:ADP binding"/>
    <property type="evidence" value="ECO:0007669"/>
    <property type="project" value="InterPro"/>
</dbReference>
<dbReference type="SUPFAM" id="SSF52058">
    <property type="entry name" value="L domain-like"/>
    <property type="match status" value="1"/>
</dbReference>
<proteinExistence type="predicted"/>
<keyword evidence="3" id="KW-0611">Plant defense</keyword>
<reference evidence="5" key="2">
    <citation type="journal article" date="2024" name="Plant">
        <title>Genomic evolution and insights into agronomic trait innovations of Sesamum species.</title>
        <authorList>
            <person name="Miao H."/>
            <person name="Wang L."/>
            <person name="Qu L."/>
            <person name="Liu H."/>
            <person name="Sun Y."/>
            <person name="Le M."/>
            <person name="Wang Q."/>
            <person name="Wei S."/>
            <person name="Zheng Y."/>
            <person name="Lin W."/>
            <person name="Duan Y."/>
            <person name="Cao H."/>
            <person name="Xiong S."/>
            <person name="Wang X."/>
            <person name="Wei L."/>
            <person name="Li C."/>
            <person name="Ma Q."/>
            <person name="Ju M."/>
            <person name="Zhao R."/>
            <person name="Li G."/>
            <person name="Mu C."/>
            <person name="Tian Q."/>
            <person name="Mei H."/>
            <person name="Zhang T."/>
            <person name="Gao T."/>
            <person name="Zhang H."/>
        </authorList>
    </citation>
    <scope>NUCLEOTIDE SEQUENCE</scope>
    <source>
        <strain evidence="5">G02</strain>
    </source>
</reference>
<gene>
    <name evidence="5" type="ORF">Sradi_4791800</name>
</gene>
<evidence type="ECO:0000259" key="4">
    <source>
        <dbReference type="Pfam" id="PF23598"/>
    </source>
</evidence>